<sequence>MLGSFPDLGIVRDDCIEMSWIESILYVYGFPRNTSLNMLLDRSSQSLINFKVKSDFVEEPMAEIVLKEIRERFSDENIEVPAMTFIPYGGKMNKISESSIPFPHRAGSTSYGQASIWGRKYLKNNFDKLVRVKTEVDPANFFRNERSIPPLSPW</sequence>
<reference evidence="4" key="1">
    <citation type="journal article" date="2020" name="bioRxiv">
        <title>Hybrid origin of Populus tomentosa Carr. identified through genome sequencing and phylogenomic analysis.</title>
        <authorList>
            <person name="An X."/>
            <person name="Gao K."/>
            <person name="Chen Z."/>
            <person name="Li J."/>
            <person name="Yang X."/>
            <person name="Yang X."/>
            <person name="Zhou J."/>
            <person name="Guo T."/>
            <person name="Zhao T."/>
            <person name="Huang S."/>
            <person name="Miao D."/>
            <person name="Khan W.U."/>
            <person name="Rao P."/>
            <person name="Ye M."/>
            <person name="Lei B."/>
            <person name="Liao W."/>
            <person name="Wang J."/>
            <person name="Ji L."/>
            <person name="Li Y."/>
            <person name="Guo B."/>
            <person name="Mustafa N.S."/>
            <person name="Li S."/>
            <person name="Yun Q."/>
            <person name="Keller S.R."/>
            <person name="Mao J."/>
            <person name="Zhang R."/>
            <person name="Strauss S.H."/>
        </authorList>
    </citation>
    <scope>NUCLEOTIDE SEQUENCE</scope>
    <source>
        <strain evidence="4">GM15</strain>
        <tissue evidence="4">Leaf</tissue>
    </source>
</reference>
<evidence type="ECO:0000313" key="4">
    <source>
        <dbReference type="EMBL" id="KAG6736997.1"/>
    </source>
</evidence>
<dbReference type="Gene3D" id="3.40.462.20">
    <property type="match status" value="1"/>
</dbReference>
<accession>A0A8X7XUF7</accession>
<comment type="caution">
    <text evidence="4">The sequence shown here is derived from an EMBL/GenBank/DDBJ whole genome shotgun (WGS) entry which is preliminary data.</text>
</comment>
<dbReference type="Proteomes" id="UP000886885">
    <property type="component" value="Unassembled WGS sequence"/>
</dbReference>
<dbReference type="AlphaFoldDB" id="A0A8X7XUF7"/>
<gene>
    <name evidence="4" type="ORF">POTOM_060048</name>
</gene>
<dbReference type="OrthoDB" id="407275at2759"/>
<keyword evidence="1" id="KW-0285">Flavoprotein</keyword>
<dbReference type="EMBL" id="JAAWWB010000310">
    <property type="protein sequence ID" value="KAG6736997.1"/>
    <property type="molecule type" value="Genomic_DNA"/>
</dbReference>
<keyword evidence="2" id="KW-0274">FAD</keyword>
<dbReference type="PANTHER" id="PTHR32448">
    <property type="entry name" value="OS08G0158400 PROTEIN"/>
    <property type="match status" value="1"/>
</dbReference>
<dbReference type="GO" id="GO:0050660">
    <property type="term" value="F:flavin adenine dinucleotide binding"/>
    <property type="evidence" value="ECO:0007669"/>
    <property type="project" value="InterPro"/>
</dbReference>
<evidence type="ECO:0000256" key="1">
    <source>
        <dbReference type="ARBA" id="ARBA00022630"/>
    </source>
</evidence>
<feature type="domain" description="Berberine/berberine-like" evidence="3">
    <location>
        <begin position="114"/>
        <end position="149"/>
    </location>
</feature>
<protein>
    <recommendedName>
        <fullName evidence="3">Berberine/berberine-like domain-containing protein</fullName>
    </recommendedName>
</protein>
<dbReference type="Pfam" id="PF08031">
    <property type="entry name" value="BBE"/>
    <property type="match status" value="1"/>
</dbReference>
<dbReference type="InterPro" id="IPR012951">
    <property type="entry name" value="BBE"/>
</dbReference>
<evidence type="ECO:0000259" key="3">
    <source>
        <dbReference type="Pfam" id="PF08031"/>
    </source>
</evidence>
<name>A0A8X7XUF7_POPTO</name>
<evidence type="ECO:0000313" key="5">
    <source>
        <dbReference type="Proteomes" id="UP000886885"/>
    </source>
</evidence>
<keyword evidence="5" id="KW-1185">Reference proteome</keyword>
<dbReference type="InterPro" id="IPR016169">
    <property type="entry name" value="FAD-bd_PCMH_sub2"/>
</dbReference>
<evidence type="ECO:0000256" key="2">
    <source>
        <dbReference type="ARBA" id="ARBA00022827"/>
    </source>
</evidence>
<organism evidence="4 5">
    <name type="scientific">Populus tomentosa</name>
    <name type="common">Chinese white poplar</name>
    <dbReference type="NCBI Taxonomy" id="118781"/>
    <lineage>
        <taxon>Eukaryota</taxon>
        <taxon>Viridiplantae</taxon>
        <taxon>Streptophyta</taxon>
        <taxon>Embryophyta</taxon>
        <taxon>Tracheophyta</taxon>
        <taxon>Spermatophyta</taxon>
        <taxon>Magnoliopsida</taxon>
        <taxon>eudicotyledons</taxon>
        <taxon>Gunneridae</taxon>
        <taxon>Pentapetalae</taxon>
        <taxon>rosids</taxon>
        <taxon>fabids</taxon>
        <taxon>Malpighiales</taxon>
        <taxon>Salicaceae</taxon>
        <taxon>Saliceae</taxon>
        <taxon>Populus</taxon>
    </lineage>
</organism>
<dbReference type="Gene3D" id="3.30.465.10">
    <property type="match status" value="2"/>
</dbReference>
<proteinExistence type="predicted"/>
<dbReference type="GO" id="GO:0016491">
    <property type="term" value="F:oxidoreductase activity"/>
    <property type="evidence" value="ECO:0007669"/>
    <property type="project" value="InterPro"/>
</dbReference>